<name>A0ABT7JY40_9HYPH</name>
<reference evidence="1" key="1">
    <citation type="submission" date="2023-06" db="EMBL/GenBank/DDBJ databases">
        <title>Phylogenetic Diversity of Rhizobium strains.</title>
        <authorList>
            <person name="Moura F.T."/>
            <person name="Helene L.C.F."/>
            <person name="Hungria M."/>
        </authorList>
    </citation>
    <scope>NUCLEOTIDE SEQUENCE</scope>
    <source>
        <strain evidence="1">CCGE526</strain>
    </source>
</reference>
<evidence type="ECO:0000313" key="1">
    <source>
        <dbReference type="EMBL" id="MDL2401274.1"/>
    </source>
</evidence>
<sequence>MAAVLPLFDKHELDAIRYEREELLKRLQRGGMDAHSRIRTEQKVKLLTADLIRLELRMGLVR</sequence>
<gene>
    <name evidence="1" type="ORF">PY649_20415</name>
</gene>
<accession>A0ABT7JY40</accession>
<proteinExistence type="predicted"/>
<protein>
    <recommendedName>
        <fullName evidence="3">DUF465 domain-containing protein</fullName>
    </recommendedName>
</protein>
<organism evidence="1 2">
    <name type="scientific">Rhizobium mayense</name>
    <dbReference type="NCBI Taxonomy" id="1312184"/>
    <lineage>
        <taxon>Bacteria</taxon>
        <taxon>Pseudomonadati</taxon>
        <taxon>Pseudomonadota</taxon>
        <taxon>Alphaproteobacteria</taxon>
        <taxon>Hyphomicrobiales</taxon>
        <taxon>Rhizobiaceae</taxon>
        <taxon>Rhizobium/Agrobacterium group</taxon>
        <taxon>Rhizobium</taxon>
    </lineage>
</organism>
<dbReference type="Proteomes" id="UP001172645">
    <property type="component" value="Unassembled WGS sequence"/>
</dbReference>
<dbReference type="EMBL" id="JARFYM010000017">
    <property type="protein sequence ID" value="MDL2401274.1"/>
    <property type="molecule type" value="Genomic_DNA"/>
</dbReference>
<evidence type="ECO:0008006" key="3">
    <source>
        <dbReference type="Google" id="ProtNLM"/>
    </source>
</evidence>
<evidence type="ECO:0000313" key="2">
    <source>
        <dbReference type="Proteomes" id="UP001172645"/>
    </source>
</evidence>
<keyword evidence="2" id="KW-1185">Reference proteome</keyword>
<comment type="caution">
    <text evidence="1">The sequence shown here is derived from an EMBL/GenBank/DDBJ whole genome shotgun (WGS) entry which is preliminary data.</text>
</comment>
<dbReference type="RefSeq" id="WP_285870467.1">
    <property type="nucleotide sequence ID" value="NZ_JARFYM010000017.1"/>
</dbReference>